<keyword evidence="3" id="KW-1133">Transmembrane helix</keyword>
<keyword evidence="3" id="KW-0812">Transmembrane</keyword>
<keyword evidence="5" id="KW-1185">Reference proteome</keyword>
<proteinExistence type="predicted"/>
<dbReference type="InterPro" id="IPR045584">
    <property type="entry name" value="Pilin-like"/>
</dbReference>
<evidence type="ECO:0000256" key="3">
    <source>
        <dbReference type="SAM" id="Phobius"/>
    </source>
</evidence>
<dbReference type="GO" id="GO:0009986">
    <property type="term" value="C:cell surface"/>
    <property type="evidence" value="ECO:0007669"/>
    <property type="project" value="UniProtKB-SubCell"/>
</dbReference>
<evidence type="ECO:0008006" key="6">
    <source>
        <dbReference type="Google" id="ProtNLM"/>
    </source>
</evidence>
<dbReference type="EMBL" id="BMAQ01000017">
    <property type="protein sequence ID" value="GFR38359.1"/>
    <property type="molecule type" value="Genomic_DNA"/>
</dbReference>
<dbReference type="NCBIfam" id="TIGR02532">
    <property type="entry name" value="IV_pilin_GFxxxE"/>
    <property type="match status" value="1"/>
</dbReference>
<comment type="subcellular location">
    <subcellularLocation>
        <location evidence="1">Cell surface</location>
    </subcellularLocation>
</comment>
<evidence type="ECO:0000313" key="5">
    <source>
        <dbReference type="Proteomes" id="UP000654993"/>
    </source>
</evidence>
<reference evidence="4" key="2">
    <citation type="journal article" date="2021" name="Data Brief">
        <title>Draft genome sequence data of the facultative, thermophilic, xylanolytic bacterium Paenibacillus sp. strain DA-C8.</title>
        <authorList>
            <person name="Chhe C."/>
            <person name="Uke A."/>
            <person name="Baramee S."/>
            <person name="Ungkulpasvich U."/>
            <person name="Tachaapaikoon C."/>
            <person name="Pason P."/>
            <person name="Waeonukul R."/>
            <person name="Ratanakhanokchai K."/>
            <person name="Kosugi A."/>
        </authorList>
    </citation>
    <scope>NUCLEOTIDE SEQUENCE</scope>
    <source>
        <strain evidence="4">DA-C8</strain>
    </source>
</reference>
<dbReference type="SUPFAM" id="SSF54523">
    <property type="entry name" value="Pili subunits"/>
    <property type="match status" value="1"/>
</dbReference>
<accession>A0A916VG53</accession>
<dbReference type="AlphaFoldDB" id="A0A916VG53"/>
<reference evidence="4" key="1">
    <citation type="submission" date="2020-08" db="EMBL/GenBank/DDBJ databases">
        <authorList>
            <person name="Uke A."/>
            <person name="Chhe C."/>
            <person name="Baramee S."/>
            <person name="Kosugi A."/>
        </authorList>
    </citation>
    <scope>NUCLEOTIDE SEQUENCE</scope>
    <source>
        <strain evidence="4">DA-C8</strain>
    </source>
</reference>
<dbReference type="PROSITE" id="PS00409">
    <property type="entry name" value="PROKAR_NTER_METHYL"/>
    <property type="match status" value="1"/>
</dbReference>
<gene>
    <name evidence="4" type="ORF">PRECH8_16550</name>
</gene>
<evidence type="ECO:0000256" key="2">
    <source>
        <dbReference type="ARBA" id="ARBA00023287"/>
    </source>
</evidence>
<dbReference type="InterPro" id="IPR012902">
    <property type="entry name" value="N_methyl_site"/>
</dbReference>
<comment type="caution">
    <text evidence="4">The sequence shown here is derived from an EMBL/GenBank/DDBJ whole genome shotgun (WGS) entry which is preliminary data.</text>
</comment>
<dbReference type="Proteomes" id="UP000654993">
    <property type="component" value="Unassembled WGS sequence"/>
</dbReference>
<protein>
    <recommendedName>
        <fullName evidence="6">Prepilin-type N-terminal cleavage/methylation domain-containing protein</fullName>
    </recommendedName>
</protein>
<feature type="transmembrane region" description="Helical" evidence="3">
    <location>
        <begin position="21"/>
        <end position="39"/>
    </location>
</feature>
<evidence type="ECO:0000256" key="1">
    <source>
        <dbReference type="ARBA" id="ARBA00004241"/>
    </source>
</evidence>
<name>A0A916VG53_9BACL</name>
<dbReference type="Gene3D" id="3.30.700.10">
    <property type="entry name" value="Glycoprotein, Type 4 Pilin"/>
    <property type="match status" value="1"/>
</dbReference>
<sequence>MIMKFTKKLHKDQKGLTLIELLAVIVILGIIAAIAIPSVNSIIKNSEAKAQIENAKLLISTARMAVADRTFEQVGRDSSDQGFVNFPSGTEPAEAGSDWVRTVRQVTIEELKERGYLDANLIDPQTREAYDESGSFVTIVMDEKKGAPGDYAVQWHYLITLKPNAQGADPYYNFVLEADLANPQNP</sequence>
<dbReference type="GO" id="GO:0030420">
    <property type="term" value="P:establishment of competence for transformation"/>
    <property type="evidence" value="ECO:0007669"/>
    <property type="project" value="UniProtKB-KW"/>
</dbReference>
<keyword evidence="3" id="KW-0472">Membrane</keyword>
<evidence type="ECO:0000313" key="4">
    <source>
        <dbReference type="EMBL" id="GFR38359.1"/>
    </source>
</evidence>
<keyword evidence="2" id="KW-0178">Competence</keyword>
<dbReference type="Pfam" id="PF07963">
    <property type="entry name" value="N_methyl"/>
    <property type="match status" value="1"/>
</dbReference>
<organism evidence="4 5">
    <name type="scientific">Insulibacter thermoxylanivorax</name>
    <dbReference type="NCBI Taxonomy" id="2749268"/>
    <lineage>
        <taxon>Bacteria</taxon>
        <taxon>Bacillati</taxon>
        <taxon>Bacillota</taxon>
        <taxon>Bacilli</taxon>
        <taxon>Bacillales</taxon>
        <taxon>Paenibacillaceae</taxon>
        <taxon>Insulibacter</taxon>
    </lineage>
</organism>